<dbReference type="InterPro" id="IPR015683">
    <property type="entry name" value="Ionotropic_Glu_rcpt"/>
</dbReference>
<dbReference type="PANTHER" id="PTHR18966">
    <property type="entry name" value="IONOTROPIC GLUTAMATE RECEPTOR"/>
    <property type="match status" value="1"/>
</dbReference>
<keyword evidence="4 16" id="KW-0812">Transmembrane</keyword>
<keyword evidence="7 13" id="KW-0406">Ion transport</keyword>
<keyword evidence="10" id="KW-0325">Glycoprotein</keyword>
<evidence type="ECO:0000256" key="3">
    <source>
        <dbReference type="ARBA" id="ARBA00022448"/>
    </source>
</evidence>
<comment type="function">
    <text evidence="13">Glutamate-gated receptor that probably acts as non-selective cation channel.</text>
</comment>
<dbReference type="CDD" id="cd13686">
    <property type="entry name" value="GluR_Plant"/>
    <property type="match status" value="1"/>
</dbReference>
<protein>
    <recommendedName>
        <fullName evidence="13">Glutamate receptor</fullName>
    </recommendedName>
</protein>
<dbReference type="FunFam" id="3.40.190.10:FF:000039">
    <property type="entry name" value="Glutamate receptor"/>
    <property type="match status" value="1"/>
</dbReference>
<comment type="similarity">
    <text evidence="2 13">Belongs to the glutamate-gated ion channel (TC 1.A.10.1) family.</text>
</comment>
<evidence type="ECO:0000256" key="12">
    <source>
        <dbReference type="ARBA" id="ARBA00023303"/>
    </source>
</evidence>
<feature type="transmembrane region" description="Helical" evidence="16">
    <location>
        <begin position="833"/>
        <end position="854"/>
    </location>
</feature>
<evidence type="ECO:0000256" key="8">
    <source>
        <dbReference type="ARBA" id="ARBA00023136"/>
    </source>
</evidence>
<dbReference type="GO" id="GO:0015276">
    <property type="term" value="F:ligand-gated monoatomic ion channel activity"/>
    <property type="evidence" value="ECO:0007669"/>
    <property type="project" value="InterPro"/>
</dbReference>
<dbReference type="GO" id="GO:0016020">
    <property type="term" value="C:membrane"/>
    <property type="evidence" value="ECO:0007669"/>
    <property type="project" value="UniProtKB-SubCell"/>
</dbReference>
<dbReference type="Pfam" id="PF10613">
    <property type="entry name" value="Lig_chan-Glu_bd"/>
    <property type="match status" value="1"/>
</dbReference>
<proteinExistence type="inferred from homology"/>
<evidence type="ECO:0000256" key="5">
    <source>
        <dbReference type="ARBA" id="ARBA00022729"/>
    </source>
</evidence>
<keyword evidence="14" id="KW-1015">Disulfide bond</keyword>
<dbReference type="InterPro" id="IPR001320">
    <property type="entry name" value="Iontro_rcpt_C"/>
</dbReference>
<keyword evidence="6 16" id="KW-1133">Transmembrane helix</keyword>
<dbReference type="FunFam" id="3.40.190.10:FF:000054">
    <property type="entry name" value="Glutamate receptor"/>
    <property type="match status" value="1"/>
</dbReference>
<feature type="compositionally biased region" description="Basic and acidic residues" evidence="15">
    <location>
        <begin position="938"/>
        <end position="952"/>
    </location>
</feature>
<dbReference type="PIRSF" id="PIRSF037090">
    <property type="entry name" value="Iontro_Glu-like_rcpt_pln"/>
    <property type="match status" value="1"/>
</dbReference>
<keyword evidence="3 13" id="KW-0813">Transport</keyword>
<evidence type="ECO:0000256" key="17">
    <source>
        <dbReference type="SAM" id="SignalP"/>
    </source>
</evidence>
<evidence type="ECO:0000256" key="1">
    <source>
        <dbReference type="ARBA" id="ARBA00004141"/>
    </source>
</evidence>
<gene>
    <name evidence="19" type="ORF">KI387_035479</name>
</gene>
<sequence>MDRRKFLQGRKLLLAWILILYICTILDAQNHSTPTILKIGALICLNSRTGKSIKMALELALEKVNEDPSLLYDTKLALLVSDSNCSVPQSAASAMQLMDDGVIAILGPQTSDESYFVAAMAEENHIPLISFSATDPALSRFQYPYFIRVVPSDTMQMVAIAGIIDYYGWKEVAALFTDDDFGRSGFYAIRNSLEKIGSRIVYKVAVDPNIGNGGIHKALLDLDKIKTKVFLVHMHSDLGQTFLSVAIRLRMFNNRYAWIVTDGIGGILDTSHLGVASLTALEGIIGARMYIPPSFKFKYLYNELNKRLGGARSGDWNLGAGAFYAYDALWVVARAVHSLLSQKKHDFFGVTDISRGTFNPAKGRESTDAPMLLHQILKTRFSGITGLIGFDSKGDRLHSVFEIINKVGTGFKPVGYWSTDTECLTVRPPVAIAEGSFNVTKIVNGLNIVTWPAGSSKVPHGWVGSTLGRPIRIIVPNKSGLKTFVRIYVDKHNKTIASGYCIDVFTTALSHLPYNVSYTFTAFGTGQSTPIYDDLIQKVADKEFDAAVGDITITRKRSSVVQFTQPFLESSLVVVVPKLLSKSSRTWKFLQPFTISMWSTMAGCFFFTGVVIWLLEHRKNKDFQGRPKKQTCTVLWFILSTLFFTQRERVKSILGRAVLIVWFFVVLIITSSYTANLTSILTIEQLRPMIDDIGGLIESGDPIGYQSGSFVRDYLLELNVAKERLVPLNTLHNYATALLNGPQRGGVAAIVDELPEAMLFTSQRCEFQISGQEFSHGYWGFAFQKSSRLAVDISTALLKLKETGELERIHDKWLKNSTCKLSDGFSSRLGTPAFLGLFIITGLVSTLSIILYCIRLSMLFCDVRATDTRVNDESYRPPQGLSKCARIVHFVNSFAKFITKEEIPREDKKTMRRVSRERKRKKKRAKYASASGSSLGSKSEDQDHSFADRSDIEDQSANPSLHGTENLHI</sequence>
<dbReference type="PRINTS" id="PR01176">
    <property type="entry name" value="GABABRECEPTR"/>
</dbReference>
<dbReference type="Gene3D" id="3.40.50.2300">
    <property type="match status" value="2"/>
</dbReference>
<keyword evidence="9 13" id="KW-0675">Receptor</keyword>
<keyword evidence="11 13" id="KW-1071">Ligand-gated ion channel</keyword>
<dbReference type="Proteomes" id="UP000824469">
    <property type="component" value="Unassembled WGS sequence"/>
</dbReference>
<name>A0AA38FQJ0_TAXCH</name>
<feature type="transmembrane region" description="Helical" evidence="16">
    <location>
        <begin position="653"/>
        <end position="673"/>
    </location>
</feature>
<dbReference type="OMA" id="DHYEGNE"/>
<dbReference type="InterPro" id="IPR001828">
    <property type="entry name" value="ANF_lig-bd_rcpt"/>
</dbReference>
<feature type="signal peptide" evidence="17">
    <location>
        <begin position="1"/>
        <end position="28"/>
    </location>
</feature>
<accession>A0AA38FQJ0</accession>
<keyword evidence="12 13" id="KW-0407">Ion channel</keyword>
<feature type="chain" id="PRO_5041202836" description="Glutamate receptor" evidence="17">
    <location>
        <begin position="29"/>
        <end position="969"/>
    </location>
</feature>
<evidence type="ECO:0000256" key="11">
    <source>
        <dbReference type="ARBA" id="ARBA00023286"/>
    </source>
</evidence>
<evidence type="ECO:0000313" key="20">
    <source>
        <dbReference type="Proteomes" id="UP000824469"/>
    </source>
</evidence>
<evidence type="ECO:0000256" key="2">
    <source>
        <dbReference type="ARBA" id="ARBA00008685"/>
    </source>
</evidence>
<dbReference type="InterPro" id="IPR028082">
    <property type="entry name" value="Peripla_BP_I"/>
</dbReference>
<evidence type="ECO:0000256" key="6">
    <source>
        <dbReference type="ARBA" id="ARBA00022989"/>
    </source>
</evidence>
<feature type="domain" description="Ionotropic glutamate receptor C-terminal" evidence="18">
    <location>
        <begin position="472"/>
        <end position="816"/>
    </location>
</feature>
<evidence type="ECO:0000256" key="10">
    <source>
        <dbReference type="ARBA" id="ARBA00023180"/>
    </source>
</evidence>
<keyword evidence="5 17" id="KW-0732">Signal</keyword>
<dbReference type="AlphaFoldDB" id="A0AA38FQJ0"/>
<keyword evidence="8 13" id="KW-0472">Membrane</keyword>
<dbReference type="SUPFAM" id="SSF53822">
    <property type="entry name" value="Periplasmic binding protein-like I"/>
    <property type="match status" value="1"/>
</dbReference>
<dbReference type="InterPro" id="IPR017103">
    <property type="entry name" value="Iontropic_Glu_rcpt_pln"/>
</dbReference>
<evidence type="ECO:0000256" key="4">
    <source>
        <dbReference type="ARBA" id="ARBA00022692"/>
    </source>
</evidence>
<organism evidence="19 20">
    <name type="scientific">Taxus chinensis</name>
    <name type="common">Chinese yew</name>
    <name type="synonym">Taxus wallichiana var. chinensis</name>
    <dbReference type="NCBI Taxonomy" id="29808"/>
    <lineage>
        <taxon>Eukaryota</taxon>
        <taxon>Viridiplantae</taxon>
        <taxon>Streptophyta</taxon>
        <taxon>Embryophyta</taxon>
        <taxon>Tracheophyta</taxon>
        <taxon>Spermatophyta</taxon>
        <taxon>Pinopsida</taxon>
        <taxon>Pinidae</taxon>
        <taxon>Conifers II</taxon>
        <taxon>Cupressales</taxon>
        <taxon>Taxaceae</taxon>
        <taxon>Taxus</taxon>
    </lineage>
</organism>
<evidence type="ECO:0000256" key="7">
    <source>
        <dbReference type="ARBA" id="ARBA00023065"/>
    </source>
</evidence>
<feature type="region of interest" description="Disordered" evidence="15">
    <location>
        <begin position="906"/>
        <end position="969"/>
    </location>
</feature>
<evidence type="ECO:0000256" key="9">
    <source>
        <dbReference type="ARBA" id="ARBA00023170"/>
    </source>
</evidence>
<evidence type="ECO:0000256" key="16">
    <source>
        <dbReference type="SAM" id="Phobius"/>
    </source>
</evidence>
<evidence type="ECO:0000256" key="15">
    <source>
        <dbReference type="SAM" id="MobiDB-lite"/>
    </source>
</evidence>
<evidence type="ECO:0000259" key="18">
    <source>
        <dbReference type="SMART" id="SM00079"/>
    </source>
</evidence>
<dbReference type="FunFam" id="3.40.50.2300:FF:000081">
    <property type="entry name" value="Glutamate receptor"/>
    <property type="match status" value="1"/>
</dbReference>
<evidence type="ECO:0000313" key="19">
    <source>
        <dbReference type="EMBL" id="KAH9307568.1"/>
    </source>
</evidence>
<comment type="subcellular location">
    <subcellularLocation>
        <location evidence="1">Membrane</location>
        <topology evidence="1">Multi-pass membrane protein</topology>
    </subcellularLocation>
</comment>
<dbReference type="Gene3D" id="3.40.190.10">
    <property type="entry name" value="Periplasmic binding protein-like II"/>
    <property type="match status" value="3"/>
</dbReference>
<dbReference type="EMBL" id="JAHRHJ020000007">
    <property type="protein sequence ID" value="KAH9307568.1"/>
    <property type="molecule type" value="Genomic_DNA"/>
</dbReference>
<dbReference type="SUPFAM" id="SSF53850">
    <property type="entry name" value="Periplasmic binding protein-like II"/>
    <property type="match status" value="1"/>
</dbReference>
<evidence type="ECO:0000256" key="13">
    <source>
        <dbReference type="PIRNR" id="PIRNR037090"/>
    </source>
</evidence>
<comment type="caution">
    <text evidence="19">The sequence shown here is derived from an EMBL/GenBank/DDBJ whole genome shotgun (WGS) entry which is preliminary data.</text>
</comment>
<dbReference type="Pfam" id="PF00060">
    <property type="entry name" value="Lig_chan"/>
    <property type="match status" value="1"/>
</dbReference>
<dbReference type="InterPro" id="IPR019594">
    <property type="entry name" value="Glu/Gly-bd"/>
</dbReference>
<feature type="disulfide bond" evidence="14">
    <location>
        <begin position="765"/>
        <end position="819"/>
    </location>
</feature>
<dbReference type="FunFam" id="1.10.287.70:FF:000037">
    <property type="entry name" value="Glutamate receptor"/>
    <property type="match status" value="1"/>
</dbReference>
<reference evidence="19 20" key="1">
    <citation type="journal article" date="2021" name="Nat. Plants">
        <title>The Taxus genome provides insights into paclitaxel biosynthesis.</title>
        <authorList>
            <person name="Xiong X."/>
            <person name="Gou J."/>
            <person name="Liao Q."/>
            <person name="Li Y."/>
            <person name="Zhou Q."/>
            <person name="Bi G."/>
            <person name="Li C."/>
            <person name="Du R."/>
            <person name="Wang X."/>
            <person name="Sun T."/>
            <person name="Guo L."/>
            <person name="Liang H."/>
            <person name="Lu P."/>
            <person name="Wu Y."/>
            <person name="Zhang Z."/>
            <person name="Ro D.K."/>
            <person name="Shang Y."/>
            <person name="Huang S."/>
            <person name="Yan J."/>
        </authorList>
    </citation>
    <scope>NUCLEOTIDE SEQUENCE [LARGE SCALE GENOMIC DNA]</scope>
    <source>
        <strain evidence="19">Ta-2019</strain>
    </source>
</reference>
<feature type="compositionally biased region" description="Basic residues" evidence="15">
    <location>
        <begin position="910"/>
        <end position="926"/>
    </location>
</feature>
<evidence type="ECO:0000256" key="14">
    <source>
        <dbReference type="PIRSR" id="PIRSR037090-50"/>
    </source>
</evidence>
<keyword evidence="20" id="KW-1185">Reference proteome</keyword>
<dbReference type="Pfam" id="PF01094">
    <property type="entry name" value="ANF_receptor"/>
    <property type="match status" value="1"/>
</dbReference>
<feature type="compositionally biased region" description="Low complexity" evidence="15">
    <location>
        <begin position="927"/>
        <end position="937"/>
    </location>
</feature>
<dbReference type="Gene3D" id="1.10.287.70">
    <property type="match status" value="1"/>
</dbReference>
<feature type="transmembrane region" description="Helical" evidence="16">
    <location>
        <begin position="595"/>
        <end position="615"/>
    </location>
</feature>
<dbReference type="SMART" id="SM00079">
    <property type="entry name" value="PBPe"/>
    <property type="match status" value="1"/>
</dbReference>